<name>A0A6J7NVK4_9ZZZZ</name>
<dbReference type="AlphaFoldDB" id="A0A6J7NVK4"/>
<accession>A0A6J7NVK4</accession>
<dbReference type="Pfam" id="PF00561">
    <property type="entry name" value="Abhydrolase_1"/>
    <property type="match status" value="1"/>
</dbReference>
<dbReference type="PANTHER" id="PTHR43194">
    <property type="entry name" value="HYDROLASE ALPHA/BETA FOLD FAMILY"/>
    <property type="match status" value="1"/>
</dbReference>
<dbReference type="InterPro" id="IPR000073">
    <property type="entry name" value="AB_hydrolase_1"/>
</dbReference>
<dbReference type="SUPFAM" id="SSF53474">
    <property type="entry name" value="alpha/beta-Hydrolases"/>
    <property type="match status" value="1"/>
</dbReference>
<dbReference type="InterPro" id="IPR000639">
    <property type="entry name" value="Epox_hydrolase-like"/>
</dbReference>
<dbReference type="PANTHER" id="PTHR43194:SF2">
    <property type="entry name" value="PEROXISOMAL MEMBRANE PROTEIN LPX1"/>
    <property type="match status" value="1"/>
</dbReference>
<dbReference type="InterPro" id="IPR050228">
    <property type="entry name" value="Carboxylesterase_BioH"/>
</dbReference>
<proteinExistence type="predicted"/>
<dbReference type="EMBL" id="CAFBOG010000221">
    <property type="protein sequence ID" value="CAB4994632.1"/>
    <property type="molecule type" value="Genomic_DNA"/>
</dbReference>
<evidence type="ECO:0000313" key="2">
    <source>
        <dbReference type="EMBL" id="CAB4994632.1"/>
    </source>
</evidence>
<reference evidence="2" key="1">
    <citation type="submission" date="2020-05" db="EMBL/GenBank/DDBJ databases">
        <authorList>
            <person name="Chiriac C."/>
            <person name="Salcher M."/>
            <person name="Ghai R."/>
            <person name="Kavagutti S V."/>
        </authorList>
    </citation>
    <scope>NUCLEOTIDE SEQUENCE</scope>
</reference>
<protein>
    <submittedName>
        <fullName evidence="2">Unannotated protein</fullName>
    </submittedName>
</protein>
<organism evidence="2">
    <name type="scientific">freshwater metagenome</name>
    <dbReference type="NCBI Taxonomy" id="449393"/>
    <lineage>
        <taxon>unclassified sequences</taxon>
        <taxon>metagenomes</taxon>
        <taxon>ecological metagenomes</taxon>
    </lineage>
</organism>
<gene>
    <name evidence="2" type="ORF">UFOPK3914_01795</name>
</gene>
<dbReference type="Gene3D" id="3.40.50.1820">
    <property type="entry name" value="alpha/beta hydrolase"/>
    <property type="match status" value="1"/>
</dbReference>
<evidence type="ECO:0000259" key="1">
    <source>
        <dbReference type="Pfam" id="PF00561"/>
    </source>
</evidence>
<feature type="domain" description="AB hydrolase-1" evidence="1">
    <location>
        <begin position="15"/>
        <end position="253"/>
    </location>
</feature>
<dbReference type="GO" id="GO:0003824">
    <property type="term" value="F:catalytic activity"/>
    <property type="evidence" value="ECO:0007669"/>
    <property type="project" value="InterPro"/>
</dbReference>
<sequence length="273" mass="29292">MTIAAQSWGNPTDRAVVLVHGGGQTRHSWGGTAEALAQQGWFAVSYDQRGHGESDKADSRDYSTIRFAEDLVDVCVALAEQTNSQPVVVGASLGGLASLLAEGLLMPGCCSAIVLVDITPRMEKVGVDRIVQFMLDRAKTGFESLDDAADAIAAYQPHRPRPADSSGLAKNLRLDNDGRWRWHWDPDIFLGPLPIGTGSVTGQFVDATVALTVPTLLVRGRMSDLVSEETAQEFLVLRPDAKFVDVSGAGHMVAGDRNDLFTAAIVDFMDTLP</sequence>
<dbReference type="InterPro" id="IPR029058">
    <property type="entry name" value="AB_hydrolase_fold"/>
</dbReference>
<dbReference type="PRINTS" id="PR00412">
    <property type="entry name" value="EPOXHYDRLASE"/>
</dbReference>